<comment type="caution">
    <text evidence="10">The sequence shown here is derived from an EMBL/GenBank/DDBJ whole genome shotgun (WGS) entry which is preliminary data.</text>
</comment>
<dbReference type="SUPFAM" id="SSF161098">
    <property type="entry name" value="MetI-like"/>
    <property type="match status" value="1"/>
</dbReference>
<accession>A0A7Z8K0I8</accession>
<keyword evidence="6 7" id="KW-0472">Membrane</keyword>
<evidence type="ECO:0000256" key="8">
    <source>
        <dbReference type="SAM" id="MobiDB-lite"/>
    </source>
</evidence>
<feature type="transmembrane region" description="Helical" evidence="7">
    <location>
        <begin position="32"/>
        <end position="53"/>
    </location>
</feature>
<dbReference type="CDD" id="cd06261">
    <property type="entry name" value="TM_PBP2"/>
    <property type="match status" value="1"/>
</dbReference>
<feature type="transmembrane region" description="Helical" evidence="7">
    <location>
        <begin position="159"/>
        <end position="179"/>
    </location>
</feature>
<protein>
    <submittedName>
        <fullName evidence="10">Carbohydrate ABC transporter permease</fullName>
    </submittedName>
</protein>
<evidence type="ECO:0000256" key="7">
    <source>
        <dbReference type="RuleBase" id="RU363032"/>
    </source>
</evidence>
<reference evidence="10 11" key="1">
    <citation type="submission" date="2019-05" db="EMBL/GenBank/DDBJ databases">
        <title>Genome sequence of Cellulomonas hominis strain CS1.</title>
        <authorList>
            <person name="Belmont J."/>
            <person name="Maclea K.S."/>
        </authorList>
    </citation>
    <scope>NUCLEOTIDE SEQUENCE [LARGE SCALE GENOMIC DNA]</scope>
    <source>
        <strain evidence="10 11">CS1</strain>
    </source>
</reference>
<feature type="transmembrane region" description="Helical" evidence="7">
    <location>
        <begin position="200"/>
        <end position="225"/>
    </location>
</feature>
<evidence type="ECO:0000256" key="5">
    <source>
        <dbReference type="ARBA" id="ARBA00022989"/>
    </source>
</evidence>
<dbReference type="EMBL" id="SZYE01000048">
    <property type="protein sequence ID" value="TKR24029.1"/>
    <property type="molecule type" value="Genomic_DNA"/>
</dbReference>
<feature type="region of interest" description="Disordered" evidence="8">
    <location>
        <begin position="1"/>
        <end position="22"/>
    </location>
</feature>
<sequence>MAAPAATTRRAVDRRRGGTPGRRTAGRVLHDVVVVLLAAVVVGVPLWLVLVTASKTTAEAARPDLSLPTELALGDNLRQVIDQGEVLLALGGSLLVTVPAVVLLLVLGSAASWVLARRTGRWNAVLYTVGISSIVLPPAVITTVLTVRSLGLQGTAPGMVGVYTGMFMGTVIFFVTGFVRNLPIELEEAARLDGTTPFQLFTRIVLPMLRPVIATAAILTTLSIWNEVFYTFFVLGGGDTTTLPLNLYKVASAAQYVNNWNLIFAYVVLMSLPMIIVFAVAQRRIISGVTSGAVK</sequence>
<feature type="transmembrane region" description="Helical" evidence="7">
    <location>
        <begin position="86"/>
        <end position="113"/>
    </location>
</feature>
<gene>
    <name evidence="10" type="ORF">FA014_08180</name>
</gene>
<evidence type="ECO:0000259" key="9">
    <source>
        <dbReference type="PROSITE" id="PS50928"/>
    </source>
</evidence>
<dbReference type="PANTHER" id="PTHR43744:SF8">
    <property type="entry name" value="SN-GLYCEROL-3-PHOSPHATE TRANSPORT SYSTEM PERMEASE PROTEIN UGPE"/>
    <property type="match status" value="1"/>
</dbReference>
<feature type="transmembrane region" description="Helical" evidence="7">
    <location>
        <begin position="263"/>
        <end position="281"/>
    </location>
</feature>
<evidence type="ECO:0000256" key="3">
    <source>
        <dbReference type="ARBA" id="ARBA00022475"/>
    </source>
</evidence>
<proteinExistence type="inferred from homology"/>
<dbReference type="PROSITE" id="PS50928">
    <property type="entry name" value="ABC_TM1"/>
    <property type="match status" value="1"/>
</dbReference>
<dbReference type="OrthoDB" id="9794684at2"/>
<organism evidence="10 11">
    <name type="scientific">Cellulomonas hominis</name>
    <dbReference type="NCBI Taxonomy" id="156981"/>
    <lineage>
        <taxon>Bacteria</taxon>
        <taxon>Bacillati</taxon>
        <taxon>Actinomycetota</taxon>
        <taxon>Actinomycetes</taxon>
        <taxon>Micrococcales</taxon>
        <taxon>Cellulomonadaceae</taxon>
        <taxon>Cellulomonas</taxon>
    </lineage>
</organism>
<dbReference type="Pfam" id="PF00528">
    <property type="entry name" value="BPD_transp_1"/>
    <property type="match status" value="1"/>
</dbReference>
<keyword evidence="5 7" id="KW-1133">Transmembrane helix</keyword>
<dbReference type="GO" id="GO:0005886">
    <property type="term" value="C:plasma membrane"/>
    <property type="evidence" value="ECO:0007669"/>
    <property type="project" value="UniProtKB-SubCell"/>
</dbReference>
<evidence type="ECO:0000256" key="1">
    <source>
        <dbReference type="ARBA" id="ARBA00004651"/>
    </source>
</evidence>
<evidence type="ECO:0000256" key="6">
    <source>
        <dbReference type="ARBA" id="ARBA00023136"/>
    </source>
</evidence>
<dbReference type="InterPro" id="IPR035906">
    <property type="entry name" value="MetI-like_sf"/>
</dbReference>
<dbReference type="GO" id="GO:0055085">
    <property type="term" value="P:transmembrane transport"/>
    <property type="evidence" value="ECO:0007669"/>
    <property type="project" value="InterPro"/>
</dbReference>
<keyword evidence="3" id="KW-1003">Cell membrane</keyword>
<keyword evidence="4 7" id="KW-0812">Transmembrane</keyword>
<feature type="domain" description="ABC transmembrane type-1" evidence="9">
    <location>
        <begin position="90"/>
        <end position="281"/>
    </location>
</feature>
<evidence type="ECO:0000313" key="10">
    <source>
        <dbReference type="EMBL" id="TKR24029.1"/>
    </source>
</evidence>
<evidence type="ECO:0000313" key="11">
    <source>
        <dbReference type="Proteomes" id="UP000308121"/>
    </source>
</evidence>
<comment type="similarity">
    <text evidence="7">Belongs to the binding-protein-dependent transport system permease family.</text>
</comment>
<keyword evidence="2 7" id="KW-0813">Transport</keyword>
<name>A0A7Z8K0I8_9CELL</name>
<dbReference type="Gene3D" id="1.10.3720.10">
    <property type="entry name" value="MetI-like"/>
    <property type="match status" value="1"/>
</dbReference>
<dbReference type="Proteomes" id="UP000308121">
    <property type="component" value="Unassembled WGS sequence"/>
</dbReference>
<comment type="subcellular location">
    <subcellularLocation>
        <location evidence="1 7">Cell membrane</location>
        <topology evidence="1 7">Multi-pass membrane protein</topology>
    </subcellularLocation>
</comment>
<dbReference type="AlphaFoldDB" id="A0A7Z8K0I8"/>
<dbReference type="PANTHER" id="PTHR43744">
    <property type="entry name" value="ABC TRANSPORTER PERMEASE PROTEIN MG189-RELATED-RELATED"/>
    <property type="match status" value="1"/>
</dbReference>
<evidence type="ECO:0000256" key="2">
    <source>
        <dbReference type="ARBA" id="ARBA00022448"/>
    </source>
</evidence>
<evidence type="ECO:0000256" key="4">
    <source>
        <dbReference type="ARBA" id="ARBA00022692"/>
    </source>
</evidence>
<dbReference type="InterPro" id="IPR000515">
    <property type="entry name" value="MetI-like"/>
</dbReference>
<feature type="transmembrane region" description="Helical" evidence="7">
    <location>
        <begin position="125"/>
        <end position="147"/>
    </location>
</feature>